<keyword evidence="3" id="KW-0862">Zinc</keyword>
<dbReference type="InterPro" id="IPR002933">
    <property type="entry name" value="Peptidase_M20"/>
</dbReference>
<proteinExistence type="inferred from homology"/>
<name>A0A841GN08_9GAMM</name>
<keyword evidence="3" id="KW-0479">Metal-binding</keyword>
<dbReference type="EC" id="3.5.1.87" evidence="5"/>
<protein>
    <submittedName>
        <fullName evidence="5">N-carbamoyl-L-amino-acid hydrolase</fullName>
        <ecNumber evidence="5">3.5.1.87</ecNumber>
    </submittedName>
</protein>
<dbReference type="Gene3D" id="3.30.70.360">
    <property type="match status" value="1"/>
</dbReference>
<dbReference type="GO" id="GO:0046872">
    <property type="term" value="F:metal ion binding"/>
    <property type="evidence" value="ECO:0007669"/>
    <property type="project" value="UniProtKB-KW"/>
</dbReference>
<feature type="binding site" evidence="3">
    <location>
        <position position="131"/>
    </location>
    <ligand>
        <name>Zn(2+)</name>
        <dbReference type="ChEBI" id="CHEBI:29105"/>
        <label>2</label>
    </ligand>
</feature>
<feature type="binding site" evidence="3">
    <location>
        <position position="85"/>
    </location>
    <ligand>
        <name>Zn(2+)</name>
        <dbReference type="ChEBI" id="CHEBI:29105"/>
        <label>1</label>
    </ligand>
</feature>
<feature type="domain" description="Peptidase M20 dimerisation" evidence="4">
    <location>
        <begin position="211"/>
        <end position="309"/>
    </location>
</feature>
<reference evidence="5 6" key="1">
    <citation type="submission" date="2020-08" db="EMBL/GenBank/DDBJ databases">
        <title>Genomic Encyclopedia of Type Strains, Phase IV (KMG-IV): sequencing the most valuable type-strain genomes for metagenomic binning, comparative biology and taxonomic classification.</title>
        <authorList>
            <person name="Goeker M."/>
        </authorList>
    </citation>
    <scope>NUCLEOTIDE SEQUENCE [LARGE SCALE GENOMIC DNA]</scope>
    <source>
        <strain evidence="5 6">DSM 22975</strain>
    </source>
</reference>
<dbReference type="Gene3D" id="3.40.630.10">
    <property type="entry name" value="Zn peptidases"/>
    <property type="match status" value="1"/>
</dbReference>
<dbReference type="CDD" id="cd03884">
    <property type="entry name" value="M20_bAS"/>
    <property type="match status" value="1"/>
</dbReference>
<evidence type="ECO:0000256" key="2">
    <source>
        <dbReference type="ARBA" id="ARBA00022801"/>
    </source>
</evidence>
<accession>A0A841GN08</accession>
<evidence type="ECO:0000259" key="4">
    <source>
        <dbReference type="Pfam" id="PF07687"/>
    </source>
</evidence>
<sequence length="418" mass="45214">MNLSQLAINQTRLLEHLNAMADIGMTPKGGSNRQALTDEDKRGRQLFLDWSSQIGGKVRRDQMGNLFVRWPGQDNTCPAILMSSHLDTQPTGGHYDGVYGVLAALEVMTTLREAGITTRHPLEIAVWTNEEGARFAPAMMGSGVFSGALDQASMHQSADKSGITVYDALMETAQWGDIPCRPFPIAAALELHIEQGPILENQYRDIGIVTGVQGMNWFDVTLTGETTHAGPTPMTMRRDPVAALAPLLSSLYALAARHGEQSRLTIGDIKTLPGARNTVPAQVIFSVDLRHPEQSALETMTAEFQSICAECHGAVAVSVTPVWHSPAVQFNPQCIDAITRASQQLGYTAQPIVSGAGHDSVYLSRVAPVGMIFIPCKDGISHNELEYASPEQLTKGANVLLHAVLRLAAPDIHQKEVI</sequence>
<dbReference type="PANTHER" id="PTHR32494:SF5">
    <property type="entry name" value="ALLANTOATE AMIDOHYDROLASE"/>
    <property type="match status" value="1"/>
</dbReference>
<dbReference type="PANTHER" id="PTHR32494">
    <property type="entry name" value="ALLANTOATE DEIMINASE-RELATED"/>
    <property type="match status" value="1"/>
</dbReference>
<dbReference type="AlphaFoldDB" id="A0A841GN08"/>
<feature type="binding site" evidence="3">
    <location>
        <position position="96"/>
    </location>
    <ligand>
        <name>Zn(2+)</name>
        <dbReference type="ChEBI" id="CHEBI:29105"/>
        <label>2</label>
    </ligand>
</feature>
<feature type="binding site" evidence="3">
    <location>
        <position position="96"/>
    </location>
    <ligand>
        <name>Zn(2+)</name>
        <dbReference type="ChEBI" id="CHEBI:29105"/>
        <label>1</label>
    </ligand>
</feature>
<dbReference type="NCBIfam" id="NF006769">
    <property type="entry name" value="PRK09290.1-3"/>
    <property type="match status" value="1"/>
</dbReference>
<keyword evidence="6" id="KW-1185">Reference proteome</keyword>
<dbReference type="RefSeq" id="WP_223157857.1">
    <property type="nucleotide sequence ID" value="NZ_JACHGR010000006.1"/>
</dbReference>
<dbReference type="InterPro" id="IPR011650">
    <property type="entry name" value="Peptidase_M20_dimer"/>
</dbReference>
<dbReference type="NCBIfam" id="NF006771">
    <property type="entry name" value="PRK09290.1-5"/>
    <property type="match status" value="1"/>
</dbReference>
<comment type="caution">
    <text evidence="5">The sequence shown here is derived from an EMBL/GenBank/DDBJ whole genome shotgun (WGS) entry which is preliminary data.</text>
</comment>
<dbReference type="GO" id="GO:0050538">
    <property type="term" value="F:N-carbamoyl-L-amino-acid hydrolase activity"/>
    <property type="evidence" value="ECO:0007669"/>
    <property type="project" value="UniProtKB-EC"/>
</dbReference>
<evidence type="ECO:0000313" key="5">
    <source>
        <dbReference type="EMBL" id="MBB6056130.1"/>
    </source>
</evidence>
<feature type="binding site" evidence="3">
    <location>
        <position position="192"/>
    </location>
    <ligand>
        <name>Zn(2+)</name>
        <dbReference type="ChEBI" id="CHEBI:29105"/>
        <label>1</label>
    </ligand>
</feature>
<dbReference type="GO" id="GO:0016813">
    <property type="term" value="F:hydrolase activity, acting on carbon-nitrogen (but not peptide) bonds, in linear amidines"/>
    <property type="evidence" value="ECO:0007669"/>
    <property type="project" value="InterPro"/>
</dbReference>
<dbReference type="SUPFAM" id="SSF53187">
    <property type="entry name" value="Zn-dependent exopeptidases"/>
    <property type="match status" value="1"/>
</dbReference>
<dbReference type="EMBL" id="JACHGR010000006">
    <property type="protein sequence ID" value="MBB6056130.1"/>
    <property type="molecule type" value="Genomic_DNA"/>
</dbReference>
<dbReference type="NCBIfam" id="TIGR01879">
    <property type="entry name" value="hydantase"/>
    <property type="match status" value="1"/>
</dbReference>
<dbReference type="Pfam" id="PF01546">
    <property type="entry name" value="Peptidase_M20"/>
    <property type="match status" value="1"/>
</dbReference>
<comment type="similarity">
    <text evidence="1">Belongs to the peptidase M20 family.</text>
</comment>
<dbReference type="InterPro" id="IPR010158">
    <property type="entry name" value="Amidase_Cbmase"/>
</dbReference>
<evidence type="ECO:0000313" key="6">
    <source>
        <dbReference type="Proteomes" id="UP000585721"/>
    </source>
</evidence>
<gene>
    <name evidence="5" type="ORF">HNR75_002060</name>
</gene>
<evidence type="ECO:0000256" key="1">
    <source>
        <dbReference type="ARBA" id="ARBA00006153"/>
    </source>
</evidence>
<organism evidence="5 6">
    <name type="scientific">Tolumonas osonensis</name>
    <dbReference type="NCBI Taxonomy" id="675874"/>
    <lineage>
        <taxon>Bacteria</taxon>
        <taxon>Pseudomonadati</taxon>
        <taxon>Pseudomonadota</taxon>
        <taxon>Gammaproteobacteria</taxon>
        <taxon>Aeromonadales</taxon>
        <taxon>Aeromonadaceae</taxon>
        <taxon>Tolumonas</taxon>
    </lineage>
</organism>
<dbReference type="InterPro" id="IPR036264">
    <property type="entry name" value="Bact_exopeptidase_dim_dom"/>
</dbReference>
<keyword evidence="2 5" id="KW-0378">Hydrolase</keyword>
<dbReference type="SUPFAM" id="SSF55031">
    <property type="entry name" value="Bacterial exopeptidase dimerisation domain"/>
    <property type="match status" value="1"/>
</dbReference>
<comment type="cofactor">
    <cofactor evidence="3">
        <name>Zn(2+)</name>
        <dbReference type="ChEBI" id="CHEBI:29105"/>
    </cofactor>
    <text evidence="3">Binds 2 Zn(2+) ions per subunit.</text>
</comment>
<evidence type="ECO:0000256" key="3">
    <source>
        <dbReference type="PIRSR" id="PIRSR001235-1"/>
    </source>
</evidence>
<dbReference type="Pfam" id="PF07687">
    <property type="entry name" value="M20_dimer"/>
    <property type="match status" value="1"/>
</dbReference>
<dbReference type="Proteomes" id="UP000585721">
    <property type="component" value="Unassembled WGS sequence"/>
</dbReference>
<feature type="binding site" evidence="3">
    <location>
        <position position="382"/>
    </location>
    <ligand>
        <name>Zn(2+)</name>
        <dbReference type="ChEBI" id="CHEBI:29105"/>
        <label>2</label>
    </ligand>
</feature>
<dbReference type="PIRSF" id="PIRSF001235">
    <property type="entry name" value="Amidase_carbamoylase"/>
    <property type="match status" value="1"/>
</dbReference>